<accession>A0A2J8M7U0</accession>
<feature type="domain" description="Potassium channel inwardly rectifying transmembrane" evidence="1">
    <location>
        <begin position="30"/>
        <end position="61"/>
    </location>
</feature>
<evidence type="ECO:0000313" key="3">
    <source>
        <dbReference type="Proteomes" id="UP000236370"/>
    </source>
</evidence>
<dbReference type="InterPro" id="IPR040445">
    <property type="entry name" value="Kir_TM"/>
</dbReference>
<dbReference type="Proteomes" id="UP000236370">
    <property type="component" value="Unassembled WGS sequence"/>
</dbReference>
<protein>
    <submittedName>
        <fullName evidence="2">KCNJ15 isoform 11</fullName>
    </submittedName>
</protein>
<dbReference type="PRINTS" id="PR01323">
    <property type="entry name" value="KIR13CHANNEL"/>
</dbReference>
<dbReference type="AlphaFoldDB" id="A0A2J8M7U0"/>
<dbReference type="InterPro" id="IPR003270">
    <property type="entry name" value="K_chnl_inward-rec_Kir1.3"/>
</dbReference>
<dbReference type="Pfam" id="PF01007">
    <property type="entry name" value="IRK"/>
    <property type="match status" value="1"/>
</dbReference>
<name>A0A2J8M7U0_PANTR</name>
<proteinExistence type="predicted"/>
<organism evidence="2 3">
    <name type="scientific">Pan troglodytes</name>
    <name type="common">Chimpanzee</name>
    <dbReference type="NCBI Taxonomy" id="9598"/>
    <lineage>
        <taxon>Eukaryota</taxon>
        <taxon>Metazoa</taxon>
        <taxon>Chordata</taxon>
        <taxon>Craniata</taxon>
        <taxon>Vertebrata</taxon>
        <taxon>Euteleostomi</taxon>
        <taxon>Mammalia</taxon>
        <taxon>Eutheria</taxon>
        <taxon>Euarchontoglires</taxon>
        <taxon>Primates</taxon>
        <taxon>Haplorrhini</taxon>
        <taxon>Catarrhini</taxon>
        <taxon>Hominidae</taxon>
        <taxon>Pan</taxon>
    </lineage>
</organism>
<evidence type="ECO:0000313" key="2">
    <source>
        <dbReference type="EMBL" id="PNI55585.1"/>
    </source>
</evidence>
<dbReference type="SMR" id="A0A2J8M7U0"/>
<evidence type="ECO:0000259" key="1">
    <source>
        <dbReference type="Pfam" id="PF01007"/>
    </source>
</evidence>
<comment type="caution">
    <text evidence="2">The sequence shown here is derived from an EMBL/GenBank/DDBJ whole genome shotgun (WGS) entry which is preliminary data.</text>
</comment>
<feature type="non-terminal residue" evidence="2">
    <location>
        <position position="61"/>
    </location>
</feature>
<dbReference type="GO" id="GO:0016020">
    <property type="term" value="C:membrane"/>
    <property type="evidence" value="ECO:0007669"/>
    <property type="project" value="InterPro"/>
</dbReference>
<gene>
    <name evidence="2" type="ORF">CK820_G0022785</name>
</gene>
<dbReference type="EMBL" id="NBAG03000265">
    <property type="protein sequence ID" value="PNI55585.1"/>
    <property type="molecule type" value="Genomic_DNA"/>
</dbReference>
<reference evidence="2 3" key="1">
    <citation type="submission" date="2017-12" db="EMBL/GenBank/DDBJ databases">
        <title>High-resolution comparative analysis of great ape genomes.</title>
        <authorList>
            <person name="Pollen A."/>
            <person name="Hastie A."/>
            <person name="Hormozdiari F."/>
            <person name="Dougherty M."/>
            <person name="Liu R."/>
            <person name="Chaisson M."/>
            <person name="Hoppe E."/>
            <person name="Hill C."/>
            <person name="Pang A."/>
            <person name="Hillier L."/>
            <person name="Baker C."/>
            <person name="Armstrong J."/>
            <person name="Shendure J."/>
            <person name="Paten B."/>
            <person name="Wilson R."/>
            <person name="Chao H."/>
            <person name="Schneider V."/>
            <person name="Ventura M."/>
            <person name="Kronenberg Z."/>
            <person name="Murali S."/>
            <person name="Gordon D."/>
            <person name="Cantsilieris S."/>
            <person name="Munson K."/>
            <person name="Nelson B."/>
            <person name="Raja A."/>
            <person name="Underwood J."/>
            <person name="Diekhans M."/>
            <person name="Fiddes I."/>
            <person name="Haussler D."/>
            <person name="Eichler E."/>
        </authorList>
    </citation>
    <scope>NUCLEOTIDE SEQUENCE [LARGE SCALE GENOMIC DNA]</scope>
    <source>
        <strain evidence="2">Yerkes chimp pedigree #C0471</strain>
    </source>
</reference>
<sequence>MDAIHIGMSSTPLVKHTAGAGLKANRPRVMSKSGHSNVRIDKVDGIYLLYLQDLWTTVIDM</sequence>
<dbReference type="GO" id="GO:0005242">
    <property type="term" value="F:inward rectifier potassium channel activity"/>
    <property type="evidence" value="ECO:0007669"/>
    <property type="project" value="InterPro"/>
</dbReference>